<dbReference type="HOGENOM" id="CLU_021993_2_0_9"/>
<keyword evidence="10" id="KW-1185">Reference proteome</keyword>
<comment type="subcellular location">
    <subcellularLocation>
        <location evidence="1">Cell membrane</location>
        <topology evidence="1">Multi-pass membrane protein</topology>
    </subcellularLocation>
</comment>
<dbReference type="PANTHER" id="PTHR23514:SF3">
    <property type="entry name" value="BYPASS OF STOP CODON PROTEIN 6"/>
    <property type="match status" value="1"/>
</dbReference>
<comment type="similarity">
    <text evidence="2">Belongs to the major facilitator superfamily.</text>
</comment>
<sequence length="449" mass="49404">MFSFLLLIIYLSFISLGLPDALLGSAWPIMHEELKVPLSYSGSVYMLISCCTILSSLKSESLNRRFGTGKITAFSVLLTALAIFGFSMSRSFYMLLLFAIPYGLGAGSVDAALNHYVALHYSSRHMNWLHCMWGIGASIGPYIMGFVLQRGFSWSKGYLLIGILQSGLTFLLFLSLGLWKEKEDANGLAKGELHDGAEVHSEVETKERAETTPEAKTNSLMMDTESEEGKKAMSFREILRIPGAKECIASFFFYCAIEQTIGLWSGSFMVYSLRIDAKLAASFVALFYFGITFGRFLAGIFSAKWKDEELILGGIAILFLGIALLFPAGLSSGKQLFGMELRQVFVILSLLFMGLGCAPIYPAIIHSTPYNFGAENTSALIGKQMASAYIGSLSLPPVFGVLAKNFGTGLFPFYAVVLGIAMLYMYKQLLKKTKEAKRKRKKPIVSDEA</sequence>
<feature type="transmembrane region" description="Helical" evidence="7">
    <location>
        <begin position="131"/>
        <end position="152"/>
    </location>
</feature>
<dbReference type="Proteomes" id="UP000018461">
    <property type="component" value="Unassembled WGS sequence"/>
</dbReference>
<reference evidence="9" key="2">
    <citation type="submission" date="2013-03" db="EMBL/GenBank/DDBJ databases">
        <title>The Genome Sequence of Oribacterium sp. ACB1.</title>
        <authorList>
            <consortium name="The Broad Institute Genomics Platform"/>
            <consortium name="The Broad Institute Genome Sequencing Center for Infectious Disease"/>
            <person name="Earl A."/>
            <person name="Ward D."/>
            <person name="Feldgarden M."/>
            <person name="Gevers D."/>
            <person name="Sizova M."/>
            <person name="Hazen A."/>
            <person name="Epstein S."/>
            <person name="Walker B."/>
            <person name="Young S."/>
            <person name="Zeng Q."/>
            <person name="Gargeya S."/>
            <person name="Fitzgerald M."/>
            <person name="Haas B."/>
            <person name="Abouelleil A."/>
            <person name="Allen A.W."/>
            <person name="Alvarado L."/>
            <person name="Arachchi H.M."/>
            <person name="Berlin A.M."/>
            <person name="Chapman S.B."/>
            <person name="Gainer-Dewar J."/>
            <person name="Goldberg J."/>
            <person name="Griggs A."/>
            <person name="Gujja S."/>
            <person name="Hansen M."/>
            <person name="Howarth C."/>
            <person name="Imamovic A."/>
            <person name="Ireland A."/>
            <person name="Larimer J."/>
            <person name="McCowan C."/>
            <person name="Murphy C."/>
            <person name="Pearson M."/>
            <person name="Poon T.W."/>
            <person name="Priest M."/>
            <person name="Roberts A."/>
            <person name="Saif S."/>
            <person name="Shea T."/>
            <person name="Sisk P."/>
            <person name="Sykes S."/>
            <person name="Wortman J."/>
            <person name="Nusbaum C."/>
            <person name="Birren B."/>
        </authorList>
    </citation>
    <scope>NUCLEOTIDE SEQUENCE [LARGE SCALE GENOMIC DNA]</scope>
    <source>
        <strain evidence="9">ACB1</strain>
    </source>
</reference>
<dbReference type="GO" id="GO:0022857">
    <property type="term" value="F:transmembrane transporter activity"/>
    <property type="evidence" value="ECO:0007669"/>
    <property type="project" value="InterPro"/>
</dbReference>
<dbReference type="STRING" id="796943.HMPREF9625_02000"/>
<feature type="transmembrane region" description="Helical" evidence="7">
    <location>
        <begin position="310"/>
        <end position="332"/>
    </location>
</feature>
<dbReference type="PANTHER" id="PTHR23514">
    <property type="entry name" value="BYPASS OF STOP CODON PROTEIN 6"/>
    <property type="match status" value="1"/>
</dbReference>
<evidence type="ECO:0000256" key="1">
    <source>
        <dbReference type="ARBA" id="ARBA00004651"/>
    </source>
</evidence>
<keyword evidence="5 7" id="KW-1133">Transmembrane helix</keyword>
<dbReference type="EMBL" id="AFZC02000002">
    <property type="protein sequence ID" value="EHL13398.1"/>
    <property type="molecule type" value="Genomic_DNA"/>
</dbReference>
<keyword evidence="3" id="KW-0813">Transport</keyword>
<comment type="caution">
    <text evidence="9">The sequence shown here is derived from an EMBL/GenBank/DDBJ whole genome shotgun (WGS) entry which is preliminary data.</text>
</comment>
<evidence type="ECO:0000259" key="8">
    <source>
        <dbReference type="PROSITE" id="PS50850"/>
    </source>
</evidence>
<keyword evidence="6 7" id="KW-0472">Membrane</keyword>
<feature type="transmembrane region" description="Helical" evidence="7">
    <location>
        <begin position="344"/>
        <end position="365"/>
    </location>
</feature>
<dbReference type="GO" id="GO:0005886">
    <property type="term" value="C:plasma membrane"/>
    <property type="evidence" value="ECO:0007669"/>
    <property type="project" value="UniProtKB-SubCell"/>
</dbReference>
<evidence type="ECO:0000256" key="7">
    <source>
        <dbReference type="SAM" id="Phobius"/>
    </source>
</evidence>
<name>G9WKU3_9FIRM</name>
<organism evidence="9 10">
    <name type="scientific">Oribacterium parvum ACB1</name>
    <dbReference type="NCBI Taxonomy" id="796943"/>
    <lineage>
        <taxon>Bacteria</taxon>
        <taxon>Bacillati</taxon>
        <taxon>Bacillota</taxon>
        <taxon>Clostridia</taxon>
        <taxon>Lachnospirales</taxon>
        <taxon>Lachnospiraceae</taxon>
        <taxon>Oribacterium</taxon>
    </lineage>
</organism>
<evidence type="ECO:0000256" key="5">
    <source>
        <dbReference type="ARBA" id="ARBA00022989"/>
    </source>
</evidence>
<evidence type="ECO:0000256" key="6">
    <source>
        <dbReference type="ARBA" id="ARBA00023136"/>
    </source>
</evidence>
<dbReference type="PATRIC" id="fig|796943.3.peg.357"/>
<dbReference type="InterPro" id="IPR020846">
    <property type="entry name" value="MFS_dom"/>
</dbReference>
<protein>
    <recommendedName>
        <fullName evidence="8">Major facilitator superfamily (MFS) profile domain-containing protein</fullName>
    </recommendedName>
</protein>
<proteinExistence type="inferred from homology"/>
<dbReference type="InterPro" id="IPR051788">
    <property type="entry name" value="MFS_Transporter"/>
</dbReference>
<dbReference type="AlphaFoldDB" id="G9WKU3"/>
<feature type="transmembrane region" description="Helical" evidence="7">
    <location>
        <begin position="279"/>
        <end position="298"/>
    </location>
</feature>
<evidence type="ECO:0000256" key="3">
    <source>
        <dbReference type="ARBA" id="ARBA00022448"/>
    </source>
</evidence>
<dbReference type="Pfam" id="PF07690">
    <property type="entry name" value="MFS_1"/>
    <property type="match status" value="1"/>
</dbReference>
<feature type="transmembrane region" description="Helical" evidence="7">
    <location>
        <begin position="69"/>
        <end position="86"/>
    </location>
</feature>
<gene>
    <name evidence="9" type="ORF">HMPREF9625_02000</name>
</gene>
<accession>G9WKU3</accession>
<feature type="transmembrane region" description="Helical" evidence="7">
    <location>
        <begin position="40"/>
        <end position="57"/>
    </location>
</feature>
<dbReference type="InterPro" id="IPR011701">
    <property type="entry name" value="MFS"/>
</dbReference>
<evidence type="ECO:0000256" key="2">
    <source>
        <dbReference type="ARBA" id="ARBA00008335"/>
    </source>
</evidence>
<dbReference type="PROSITE" id="PS50850">
    <property type="entry name" value="MFS"/>
    <property type="match status" value="1"/>
</dbReference>
<feature type="domain" description="Major facilitator superfamily (MFS) profile" evidence="8">
    <location>
        <begin position="5"/>
        <end position="433"/>
    </location>
</feature>
<evidence type="ECO:0000313" key="9">
    <source>
        <dbReference type="EMBL" id="EHL13398.1"/>
    </source>
</evidence>
<dbReference type="Gene3D" id="1.20.1250.20">
    <property type="entry name" value="MFS general substrate transporter like domains"/>
    <property type="match status" value="1"/>
</dbReference>
<dbReference type="InterPro" id="IPR036259">
    <property type="entry name" value="MFS_trans_sf"/>
</dbReference>
<feature type="transmembrane region" description="Helical" evidence="7">
    <location>
        <begin position="158"/>
        <end position="179"/>
    </location>
</feature>
<evidence type="ECO:0000256" key="4">
    <source>
        <dbReference type="ARBA" id="ARBA00022692"/>
    </source>
</evidence>
<feature type="transmembrane region" description="Helical" evidence="7">
    <location>
        <begin position="92"/>
        <end position="119"/>
    </location>
</feature>
<evidence type="ECO:0000313" key="10">
    <source>
        <dbReference type="Proteomes" id="UP000018461"/>
    </source>
</evidence>
<keyword evidence="4 7" id="KW-0812">Transmembrane</keyword>
<dbReference type="SUPFAM" id="SSF103473">
    <property type="entry name" value="MFS general substrate transporter"/>
    <property type="match status" value="1"/>
</dbReference>
<dbReference type="RefSeq" id="WP_009535824.1">
    <property type="nucleotide sequence ID" value="NZ_KE148312.1"/>
</dbReference>
<reference evidence="9" key="1">
    <citation type="submission" date="2011-08" db="EMBL/GenBank/DDBJ databases">
        <authorList>
            <consortium name="The Broad Institute Genome Sequencing Platform"/>
            <person name="Earl A."/>
            <person name="Ward D."/>
            <person name="Feldgarden M."/>
            <person name="Gevers D."/>
            <person name="Sizova M."/>
            <person name="Hazen A."/>
            <person name="Epstein S."/>
            <person name="Young S.K."/>
            <person name="Zeng Q."/>
            <person name="Gargeya S."/>
            <person name="Fitzgerald M."/>
            <person name="Haas B."/>
            <person name="Abouelleil A."/>
            <person name="Alvarado L."/>
            <person name="Arachchi H.M."/>
            <person name="Berlin A."/>
            <person name="Brown A."/>
            <person name="Chapman S.B."/>
            <person name="Chen Z."/>
            <person name="Dunbar C."/>
            <person name="Freedman E."/>
            <person name="Gearin G."/>
            <person name="Gellesch M."/>
            <person name="Goldberg J."/>
            <person name="Griggs A."/>
            <person name="Gujja S."/>
            <person name="Heiman D."/>
            <person name="Howarth C."/>
            <person name="Larson L."/>
            <person name="Lui A."/>
            <person name="MacDonald P.J.P."/>
            <person name="Montmayeur A."/>
            <person name="Murphy C."/>
            <person name="Neiman D."/>
            <person name="Pearson M."/>
            <person name="Priest M."/>
            <person name="Roberts A."/>
            <person name="Saif S."/>
            <person name="Shea T."/>
            <person name="Shenoy N."/>
            <person name="Sisk P."/>
            <person name="Stolte C."/>
            <person name="Sykes S."/>
            <person name="Wortman J."/>
            <person name="Nusbaum C."/>
            <person name="Birren B."/>
        </authorList>
    </citation>
    <scope>NUCLEOTIDE SEQUENCE</scope>
    <source>
        <strain evidence="9">ACB1</strain>
    </source>
</reference>
<feature type="transmembrane region" description="Helical" evidence="7">
    <location>
        <begin position="409"/>
        <end position="430"/>
    </location>
</feature>